<dbReference type="Pfam" id="PF05347">
    <property type="entry name" value="Complex1_LYR"/>
    <property type="match status" value="1"/>
</dbReference>
<organism evidence="2">
    <name type="scientific">Populus trichocarpa</name>
    <name type="common">Western balsam poplar</name>
    <name type="synonym">Populus balsamifera subsp. trichocarpa</name>
    <dbReference type="NCBI Taxonomy" id="3694"/>
    <lineage>
        <taxon>Eukaryota</taxon>
        <taxon>Viridiplantae</taxon>
        <taxon>Streptophyta</taxon>
        <taxon>Embryophyta</taxon>
        <taxon>Tracheophyta</taxon>
        <taxon>Spermatophyta</taxon>
        <taxon>Magnoliopsida</taxon>
        <taxon>eudicotyledons</taxon>
        <taxon>Gunneridae</taxon>
        <taxon>Pentapetalae</taxon>
        <taxon>rosids</taxon>
        <taxon>fabids</taxon>
        <taxon>Malpighiales</taxon>
        <taxon>Salicaceae</taxon>
        <taxon>Saliceae</taxon>
        <taxon>Populus</taxon>
    </lineage>
</organism>
<evidence type="ECO:0000313" key="2">
    <source>
        <dbReference type="EMBL" id="ABK93183.1"/>
    </source>
</evidence>
<protein>
    <recommendedName>
        <fullName evidence="1">Complex 1 LYR protein domain-containing protein</fullName>
    </recommendedName>
</protein>
<feature type="domain" description="Complex 1 LYR protein" evidence="1">
    <location>
        <begin position="15"/>
        <end position="35"/>
    </location>
</feature>
<reference evidence="2" key="1">
    <citation type="journal article" date="2008" name="BMC Genomics">
        <title>Analysis of 4,664 high-quality sequence-finished poplar full-length cDNA clones and their utility for the discovery of genes responding to insect feeding.</title>
        <authorList>
            <person name="Ralph S.G."/>
            <person name="Chun H.J."/>
            <person name="Cooper D."/>
            <person name="Kirkpatrick R."/>
            <person name="Kolosova N."/>
            <person name="Gunter L."/>
            <person name="Tuskan G.A."/>
            <person name="Douglas C.J."/>
            <person name="Holt R.A."/>
            <person name="Jones S.J."/>
            <person name="Marra M.A."/>
            <person name="Bohlmann J."/>
        </authorList>
    </citation>
    <scope>NUCLEOTIDE SEQUENCE</scope>
    <source>
        <tissue evidence="2">Phloem and cambium</tissue>
    </source>
</reference>
<dbReference type="InterPro" id="IPR008011">
    <property type="entry name" value="Complex1_LYR_dom"/>
</dbReference>
<proteinExistence type="evidence at transcript level"/>
<sequence length="41" mass="4765">MVLSFGLQDFILRARVLKLYRQALRTTRRAPGDARGEVYIL</sequence>
<evidence type="ECO:0000259" key="1">
    <source>
        <dbReference type="Pfam" id="PF05347"/>
    </source>
</evidence>
<accession>A9P9Y0</accession>
<dbReference type="EMBL" id="EF144982">
    <property type="protein sequence ID" value="ABK93183.1"/>
    <property type="molecule type" value="mRNA"/>
</dbReference>
<dbReference type="AlphaFoldDB" id="A9P9Y0"/>
<name>A9P9Y0_POPTR</name>